<keyword evidence="1" id="KW-0732">Signal</keyword>
<proteinExistence type="predicted"/>
<gene>
    <name evidence="3" type="primary">bla</name>
    <name evidence="3" type="ORF">ACFQ11_12990</name>
</gene>
<comment type="caution">
    <text evidence="3">The sequence shown here is derived from an EMBL/GenBank/DDBJ whole genome shotgun (WGS) entry which is preliminary data.</text>
</comment>
<dbReference type="PANTHER" id="PTHR35333:SF3">
    <property type="entry name" value="BETA-LACTAMASE-TYPE TRANSPEPTIDASE FOLD CONTAINING PROTEIN"/>
    <property type="match status" value="1"/>
</dbReference>
<evidence type="ECO:0000313" key="4">
    <source>
        <dbReference type="Proteomes" id="UP001596972"/>
    </source>
</evidence>
<dbReference type="PROSITE" id="PS51257">
    <property type="entry name" value="PROKAR_LIPOPROTEIN"/>
    <property type="match status" value="1"/>
</dbReference>
<dbReference type="RefSeq" id="WP_378298529.1">
    <property type="nucleotide sequence ID" value="NZ_JBHTJA010000019.1"/>
</dbReference>
<dbReference type="Proteomes" id="UP001596972">
    <property type="component" value="Unassembled WGS sequence"/>
</dbReference>
<dbReference type="EMBL" id="JBHTJA010000019">
    <property type="protein sequence ID" value="MFD0901310.1"/>
    <property type="molecule type" value="Genomic_DNA"/>
</dbReference>
<sequence>MRISTFRFRSATGAAALSLAVLTAGAGCGAAAGPAGQAATRQSGVSTVTTPQAAPSQAEVGRRLHRLEAKRNLRIGAYAIDPETGRFVSHRADERFPYTSTFKAIACGAALQKARTSDPGLMERVIHYTSGDLVEWSPVTKDHVDTGMTVSALCHAAITRSDNTAGNLVMKQLGGPAGLTRFFRSLGDDVSRADRWETDLNEWKPGERRDTTVPRTWAANLRALTVGDVLVPADRARLIEWMKANTTGDKRIRAGLPDSWTIGDKTGSGGVYGNANDIAVAWPDPDGAPLVMVILTTAKKKDAEADDAAVAETAAILARGLGEKV</sequence>
<dbReference type="PANTHER" id="PTHR35333">
    <property type="entry name" value="BETA-LACTAMASE"/>
    <property type="match status" value="1"/>
</dbReference>
<feature type="chain" id="PRO_5046636249" evidence="1">
    <location>
        <begin position="27"/>
        <end position="325"/>
    </location>
</feature>
<keyword evidence="3" id="KW-0378">Hydrolase</keyword>
<protein>
    <submittedName>
        <fullName evidence="3">Class A beta-lactamase</fullName>
        <ecNumber evidence="3">3.5.2.6</ecNumber>
    </submittedName>
</protein>
<feature type="domain" description="Beta-lactamase class A catalytic" evidence="2">
    <location>
        <begin position="76"/>
        <end position="296"/>
    </location>
</feature>
<dbReference type="PRINTS" id="PR00118">
    <property type="entry name" value="BLACTAMASEA"/>
</dbReference>
<evidence type="ECO:0000313" key="3">
    <source>
        <dbReference type="EMBL" id="MFD0901310.1"/>
    </source>
</evidence>
<dbReference type="EC" id="3.5.2.6" evidence="3"/>
<reference evidence="4" key="1">
    <citation type="journal article" date="2019" name="Int. J. Syst. Evol. Microbiol.">
        <title>The Global Catalogue of Microorganisms (GCM) 10K type strain sequencing project: providing services to taxonomists for standard genome sequencing and annotation.</title>
        <authorList>
            <consortium name="The Broad Institute Genomics Platform"/>
            <consortium name="The Broad Institute Genome Sequencing Center for Infectious Disease"/>
            <person name="Wu L."/>
            <person name="Ma J."/>
        </authorList>
    </citation>
    <scope>NUCLEOTIDE SEQUENCE [LARGE SCALE GENOMIC DNA]</scope>
    <source>
        <strain evidence="4">JCM 31202</strain>
    </source>
</reference>
<dbReference type="SUPFAM" id="SSF56601">
    <property type="entry name" value="beta-lactamase/transpeptidase-like"/>
    <property type="match status" value="1"/>
</dbReference>
<dbReference type="GO" id="GO:0008800">
    <property type="term" value="F:beta-lactamase activity"/>
    <property type="evidence" value="ECO:0007669"/>
    <property type="project" value="UniProtKB-EC"/>
</dbReference>
<dbReference type="InterPro" id="IPR012338">
    <property type="entry name" value="Beta-lactam/transpept-like"/>
</dbReference>
<dbReference type="InterPro" id="IPR000871">
    <property type="entry name" value="Beta-lactam_class-A"/>
</dbReference>
<dbReference type="Pfam" id="PF13354">
    <property type="entry name" value="Beta-lactamase2"/>
    <property type="match status" value="1"/>
</dbReference>
<name>A0ABW3ENT5_9ACTN</name>
<organism evidence="3 4">
    <name type="scientific">Actinomadura sediminis</name>
    <dbReference type="NCBI Taxonomy" id="1038904"/>
    <lineage>
        <taxon>Bacteria</taxon>
        <taxon>Bacillati</taxon>
        <taxon>Actinomycetota</taxon>
        <taxon>Actinomycetes</taxon>
        <taxon>Streptosporangiales</taxon>
        <taxon>Thermomonosporaceae</taxon>
        <taxon>Actinomadura</taxon>
    </lineage>
</organism>
<dbReference type="InterPro" id="IPR045155">
    <property type="entry name" value="Beta-lactam_cat"/>
</dbReference>
<dbReference type="Gene3D" id="3.40.710.10">
    <property type="entry name" value="DD-peptidase/beta-lactamase superfamily"/>
    <property type="match status" value="1"/>
</dbReference>
<evidence type="ECO:0000256" key="1">
    <source>
        <dbReference type="SAM" id="SignalP"/>
    </source>
</evidence>
<feature type="signal peptide" evidence="1">
    <location>
        <begin position="1"/>
        <end position="26"/>
    </location>
</feature>
<evidence type="ECO:0000259" key="2">
    <source>
        <dbReference type="Pfam" id="PF13354"/>
    </source>
</evidence>
<dbReference type="NCBIfam" id="NF033103">
    <property type="entry name" value="bla_class_A"/>
    <property type="match status" value="1"/>
</dbReference>
<accession>A0ABW3ENT5</accession>
<keyword evidence="4" id="KW-1185">Reference proteome</keyword>